<gene>
    <name evidence="2" type="ordered locus">Emin_0248</name>
</gene>
<dbReference type="Gene3D" id="3.40.50.150">
    <property type="entry name" value="Vaccinia Virus protein VP39"/>
    <property type="match status" value="1"/>
</dbReference>
<dbReference type="Pfam" id="PF08241">
    <property type="entry name" value="Methyltransf_11"/>
    <property type="match status" value="1"/>
</dbReference>
<dbReference type="PANTHER" id="PTHR43861">
    <property type="entry name" value="TRANS-ACONITATE 2-METHYLTRANSFERASE-RELATED"/>
    <property type="match status" value="1"/>
</dbReference>
<accession>B2KB51</accession>
<dbReference type="STRING" id="445932.Emin_0248"/>
<reference evidence="2 3" key="1">
    <citation type="journal article" date="2009" name="Appl. Environ. Microbiol.">
        <title>Genomic analysis of 'Elusimicrobium minutum,' the first cultivated representative of the phylum 'Elusimicrobia' (formerly termite group 1).</title>
        <authorList>
            <person name="Herlemann D.P.R."/>
            <person name="Geissinger O."/>
            <person name="Ikeda-Ohtsubo W."/>
            <person name="Kunin V."/>
            <person name="Sun H."/>
            <person name="Lapidus A."/>
            <person name="Hugenholtz P."/>
            <person name="Brune A."/>
        </authorList>
    </citation>
    <scope>NUCLEOTIDE SEQUENCE [LARGE SCALE GENOMIC DNA]</scope>
    <source>
        <strain evidence="2 3">Pei191</strain>
    </source>
</reference>
<dbReference type="AlphaFoldDB" id="B2KB51"/>
<evidence type="ECO:0000313" key="3">
    <source>
        <dbReference type="Proteomes" id="UP000001029"/>
    </source>
</evidence>
<feature type="domain" description="Methyltransferase type 11" evidence="1">
    <location>
        <begin position="45"/>
        <end position="137"/>
    </location>
</feature>
<dbReference type="Proteomes" id="UP000001029">
    <property type="component" value="Chromosome"/>
</dbReference>
<dbReference type="SUPFAM" id="SSF53335">
    <property type="entry name" value="S-adenosyl-L-methionine-dependent methyltransferases"/>
    <property type="match status" value="1"/>
</dbReference>
<organism evidence="2 3">
    <name type="scientific">Elusimicrobium minutum (strain Pei191)</name>
    <dbReference type="NCBI Taxonomy" id="445932"/>
    <lineage>
        <taxon>Bacteria</taxon>
        <taxon>Pseudomonadati</taxon>
        <taxon>Elusimicrobiota</taxon>
        <taxon>Elusimicrobia</taxon>
        <taxon>Elusimicrobiales</taxon>
        <taxon>Elusimicrobiaceae</taxon>
        <taxon>Elusimicrobium</taxon>
    </lineage>
</organism>
<name>B2KB51_ELUMP</name>
<dbReference type="KEGG" id="emi:Emin_0248"/>
<proteinExistence type="predicted"/>
<dbReference type="HOGENOM" id="CLU_037990_10_2_0"/>
<dbReference type="OrthoDB" id="7365827at2"/>
<dbReference type="EMBL" id="CP001055">
    <property type="protein sequence ID" value="ACC97810.1"/>
    <property type="molecule type" value="Genomic_DNA"/>
</dbReference>
<dbReference type="InterPro" id="IPR013216">
    <property type="entry name" value="Methyltransf_11"/>
</dbReference>
<dbReference type="InterPro" id="IPR029063">
    <property type="entry name" value="SAM-dependent_MTases_sf"/>
</dbReference>
<keyword evidence="2" id="KW-0808">Transferase</keyword>
<evidence type="ECO:0000313" key="2">
    <source>
        <dbReference type="EMBL" id="ACC97810.1"/>
    </source>
</evidence>
<dbReference type="CDD" id="cd02440">
    <property type="entry name" value="AdoMet_MTases"/>
    <property type="match status" value="1"/>
</dbReference>
<protein>
    <submittedName>
        <fullName evidence="2">Methyltransferase family protein</fullName>
    </submittedName>
</protein>
<keyword evidence="3" id="KW-1185">Reference proteome</keyword>
<dbReference type="GO" id="GO:0032259">
    <property type="term" value="P:methylation"/>
    <property type="evidence" value="ECO:0007669"/>
    <property type="project" value="UniProtKB-KW"/>
</dbReference>
<sequence length="195" mass="22230">MDKKQIAAFFDSIACGWDAKERSEVYAKIEQILAKCEITQKAKILDIGCGTGVLFPFLSKYNPGEILSIDLSSKMLEEFKRKHPEANALLADFEDIKLEEDYYDNIIAYNVFPHFVNKEAVFYNAFKFLKHGGIFVVAHSMTREELNSMHGRKKETSKDLLPSSEQMKYFYASAGFKQVIVQEKAPGFFSKGVKI</sequence>
<keyword evidence="2" id="KW-0489">Methyltransferase</keyword>
<dbReference type="RefSeq" id="WP_012414425.1">
    <property type="nucleotide sequence ID" value="NC_010644.1"/>
</dbReference>
<evidence type="ECO:0000259" key="1">
    <source>
        <dbReference type="Pfam" id="PF08241"/>
    </source>
</evidence>
<dbReference type="GO" id="GO:0008757">
    <property type="term" value="F:S-adenosylmethionine-dependent methyltransferase activity"/>
    <property type="evidence" value="ECO:0007669"/>
    <property type="project" value="InterPro"/>
</dbReference>